<evidence type="ECO:0000256" key="5">
    <source>
        <dbReference type="ARBA" id="ARBA00022454"/>
    </source>
</evidence>
<feature type="compositionally biased region" description="Acidic residues" evidence="11">
    <location>
        <begin position="717"/>
        <end position="727"/>
    </location>
</feature>
<comment type="caution">
    <text evidence="12">The sequence shown here is derived from an EMBL/GenBank/DDBJ whole genome shotgun (WGS) entry which is preliminary data.</text>
</comment>
<evidence type="ECO:0000256" key="4">
    <source>
        <dbReference type="ARBA" id="ARBA00016065"/>
    </source>
</evidence>
<comment type="subcellular location">
    <subcellularLocation>
        <location evidence="1">Chromosome</location>
    </subcellularLocation>
    <subcellularLocation>
        <location evidence="2">Cytoplasm</location>
    </subcellularLocation>
</comment>
<dbReference type="OrthoDB" id="362021at2759"/>
<sequence>MAAMEVDIDVSRDQERRRRAIEKLNKGINMGGYAQPDARPELTVLQATKIITEASDALQGNKKINAQNAFDIQTADALVTLVFKDKERDEGYFVRNGQGLDTAMRVWGYRIDNVYNQAYQVLGPKKGPKADEDEDDAEGTDQHGPSKPDGEEGEEGGEGAEGGEEGAEGKRGKGKKGSSSSDPTSTLVSNNDLRTRVKEPTFDADPFFINTSRMIDEISPQGLLLHNLPALKNFNIVFDASAKPSELLEFKAEEGAGTATTVDLSGLAPALAGLAAAAQRPLHPGMERMYALLQPQTAMPGVAAAAAVDPTALLARARGENARSNVRSHRRAAAAAVLQQVEDAMDVDMDVDMDAPGGHDGGDGYDDEGGCGGGGDDDDDDAMMDAAEEMEGAEQGGGVVHGSAGAGQAGLRSQHSQQRASQSQRSAAWGDAAGEDGADDGGNAGGGASGGLYDNDGYESPGYGGGADGAGGDGDDFMSALETQNEQGAGSDDESVLLSLLSGRGAASLGGAGATSSAGGAAASSQRSSWWKSSAARKPAAAANAAGRRPRVKKDKPEVVSIDFSVWADASVEVEVPQVPHRDISYKTKRKERPLLPRAAPAPPQLLMQFSSTAVNPDQLACSGAGSGSAAAVATCADAWAAVLLAAKQHEKERERQRRAEQQLRQHQAGGGAAGGPAASFAGGDGAGFDAAEYGSGGDGDGRYDDYDNGGGGGYGGDDDDDQDDGGSDGGAGFGFGPLGGGAGGATHPTWEQLLEPPRRVQRLAVKFDKTAGVADVASLKRNLEQSLKHLAITGPKQPARAATAAAAASPAAGGGVLTFQEVLDQVGAQAATSAAASHAPAGGVTPGKQQRGGGGGLGSLAGVSTHLAFICLLHLANEKSLALGNGGDMDTLHITSLGELGAGRA</sequence>
<feature type="region of interest" description="Disordered" evidence="11">
    <location>
        <begin position="651"/>
        <end position="750"/>
    </location>
</feature>
<dbReference type="GO" id="GO:0005737">
    <property type="term" value="C:cytoplasm"/>
    <property type="evidence" value="ECO:0007669"/>
    <property type="project" value="UniProtKB-SubCell"/>
</dbReference>
<dbReference type="Proteomes" id="UP000613740">
    <property type="component" value="Unassembled WGS sequence"/>
</dbReference>
<evidence type="ECO:0000256" key="7">
    <source>
        <dbReference type="ARBA" id="ARBA00022618"/>
    </source>
</evidence>
<keyword evidence="5" id="KW-0158">Chromosome</keyword>
<reference evidence="12" key="1">
    <citation type="journal article" date="2020" name="bioRxiv">
        <title>Comparative genomics of Chlamydomonas.</title>
        <authorList>
            <person name="Craig R.J."/>
            <person name="Hasan A.R."/>
            <person name="Ness R.W."/>
            <person name="Keightley P.D."/>
        </authorList>
    </citation>
    <scope>NUCLEOTIDE SEQUENCE</scope>
    <source>
        <strain evidence="12">CCAP 11/173</strain>
    </source>
</reference>
<feature type="compositionally biased region" description="Gly residues" evidence="11">
    <location>
        <begin position="728"/>
        <end position="745"/>
    </location>
</feature>
<evidence type="ECO:0000256" key="10">
    <source>
        <dbReference type="ARBA" id="ARBA00023306"/>
    </source>
</evidence>
<dbReference type="PANTHER" id="PTHR13108:SF9">
    <property type="entry name" value="CONDENSIN COMPLEX SUBUNIT 2"/>
    <property type="match status" value="1"/>
</dbReference>
<keyword evidence="7" id="KW-0132">Cell division</keyword>
<proteinExistence type="inferred from homology"/>
<evidence type="ECO:0000256" key="3">
    <source>
        <dbReference type="ARBA" id="ARBA00009471"/>
    </source>
</evidence>
<dbReference type="GO" id="GO:0007076">
    <property type="term" value="P:mitotic chromosome condensation"/>
    <property type="evidence" value="ECO:0007669"/>
    <property type="project" value="InterPro"/>
</dbReference>
<dbReference type="EMBL" id="JAEHOD010000031">
    <property type="protein sequence ID" value="KAG2443261.1"/>
    <property type="molecule type" value="Genomic_DNA"/>
</dbReference>
<name>A0A835W9Z5_9CHLO</name>
<evidence type="ECO:0000256" key="2">
    <source>
        <dbReference type="ARBA" id="ARBA00004496"/>
    </source>
</evidence>
<gene>
    <name evidence="12" type="ORF">HYH02_009334</name>
</gene>
<evidence type="ECO:0000313" key="12">
    <source>
        <dbReference type="EMBL" id="KAG2443261.1"/>
    </source>
</evidence>
<keyword evidence="6" id="KW-0963">Cytoplasm</keyword>
<dbReference type="PANTHER" id="PTHR13108">
    <property type="entry name" value="CONDENSIN COMPLEX SUBUNIT 2"/>
    <property type="match status" value="1"/>
</dbReference>
<evidence type="ECO:0000256" key="1">
    <source>
        <dbReference type="ARBA" id="ARBA00004286"/>
    </source>
</evidence>
<feature type="compositionally biased region" description="Low complexity" evidence="11">
    <location>
        <begin position="676"/>
        <end position="694"/>
    </location>
</feature>
<organism evidence="12 13">
    <name type="scientific">Chlamydomonas schloesseri</name>
    <dbReference type="NCBI Taxonomy" id="2026947"/>
    <lineage>
        <taxon>Eukaryota</taxon>
        <taxon>Viridiplantae</taxon>
        <taxon>Chlorophyta</taxon>
        <taxon>core chlorophytes</taxon>
        <taxon>Chlorophyceae</taxon>
        <taxon>CS clade</taxon>
        <taxon>Chlamydomonadales</taxon>
        <taxon>Chlamydomonadaceae</taxon>
        <taxon>Chlamydomonas</taxon>
    </lineage>
</organism>
<dbReference type="GO" id="GO:0000796">
    <property type="term" value="C:condensin complex"/>
    <property type="evidence" value="ECO:0007669"/>
    <property type="project" value="InterPro"/>
</dbReference>
<dbReference type="GO" id="GO:0051301">
    <property type="term" value="P:cell division"/>
    <property type="evidence" value="ECO:0007669"/>
    <property type="project" value="UniProtKB-KW"/>
</dbReference>
<feature type="compositionally biased region" description="Acidic residues" evidence="11">
    <location>
        <begin position="363"/>
        <end position="392"/>
    </location>
</feature>
<feature type="compositionally biased region" description="Acidic residues" evidence="11">
    <location>
        <begin position="151"/>
        <end position="166"/>
    </location>
</feature>
<feature type="region of interest" description="Disordered" evidence="11">
    <location>
        <begin position="351"/>
        <end position="478"/>
    </location>
</feature>
<feature type="compositionally biased region" description="Low complexity" evidence="11">
    <location>
        <begin position="177"/>
        <end position="189"/>
    </location>
</feature>
<feature type="compositionally biased region" description="Basic and acidic residues" evidence="11">
    <location>
        <begin position="140"/>
        <end position="150"/>
    </location>
</feature>
<dbReference type="AlphaFoldDB" id="A0A835W9Z5"/>
<dbReference type="InterPro" id="IPR022816">
    <property type="entry name" value="Condensin_barren_su2"/>
</dbReference>
<keyword evidence="10" id="KW-0131">Cell cycle</keyword>
<feature type="region of interest" description="Disordered" evidence="11">
    <location>
        <begin position="122"/>
        <end position="196"/>
    </location>
</feature>
<comment type="similarity">
    <text evidence="3">Belongs to the CND2 (condensin subunit 2) family.</text>
</comment>
<feature type="compositionally biased region" description="Gly residues" evidence="11">
    <location>
        <begin position="394"/>
        <end position="408"/>
    </location>
</feature>
<keyword evidence="8" id="KW-0498">Mitosis</keyword>
<evidence type="ECO:0000256" key="6">
    <source>
        <dbReference type="ARBA" id="ARBA00022490"/>
    </source>
</evidence>
<accession>A0A835W9Z5</accession>
<feature type="compositionally biased region" description="Gly residues" evidence="11">
    <location>
        <begin position="462"/>
        <end position="472"/>
    </location>
</feature>
<evidence type="ECO:0000313" key="13">
    <source>
        <dbReference type="Proteomes" id="UP000613740"/>
    </source>
</evidence>
<feature type="compositionally biased region" description="Basic and acidic residues" evidence="11">
    <location>
        <begin position="651"/>
        <end position="664"/>
    </location>
</feature>
<evidence type="ECO:0000256" key="11">
    <source>
        <dbReference type="SAM" id="MobiDB-lite"/>
    </source>
</evidence>
<dbReference type="GO" id="GO:0003682">
    <property type="term" value="F:chromatin binding"/>
    <property type="evidence" value="ECO:0007669"/>
    <property type="project" value="TreeGrafter"/>
</dbReference>
<keyword evidence="13" id="KW-1185">Reference proteome</keyword>
<dbReference type="Pfam" id="PF05786">
    <property type="entry name" value="Cnd2"/>
    <property type="match status" value="2"/>
</dbReference>
<evidence type="ECO:0000256" key="9">
    <source>
        <dbReference type="ARBA" id="ARBA00023067"/>
    </source>
</evidence>
<protein>
    <recommendedName>
        <fullName evidence="4">Condensin complex subunit 2</fullName>
    </recommendedName>
</protein>
<feature type="compositionally biased region" description="Gly residues" evidence="11">
    <location>
        <begin position="440"/>
        <end position="450"/>
    </location>
</feature>
<evidence type="ECO:0000256" key="8">
    <source>
        <dbReference type="ARBA" id="ARBA00022776"/>
    </source>
</evidence>
<keyword evidence="9" id="KW-0226">DNA condensation</keyword>
<feature type="compositionally biased region" description="Low complexity" evidence="11">
    <location>
        <begin position="409"/>
        <end position="432"/>
    </location>
</feature>